<evidence type="ECO:0000313" key="8">
    <source>
        <dbReference type="EMBL" id="PAV86768.1"/>
    </source>
</evidence>
<dbReference type="AlphaFoldDB" id="A0A2A2LL18"/>
<evidence type="ECO:0000256" key="5">
    <source>
        <dbReference type="SAM" id="MobiDB-lite"/>
    </source>
</evidence>
<dbReference type="OrthoDB" id="5862932at2759"/>
<evidence type="ECO:0000313" key="9">
    <source>
        <dbReference type="Proteomes" id="UP000218231"/>
    </source>
</evidence>
<evidence type="ECO:0000256" key="6">
    <source>
        <dbReference type="SAM" id="Phobius"/>
    </source>
</evidence>
<feature type="compositionally biased region" description="Polar residues" evidence="5">
    <location>
        <begin position="273"/>
        <end position="284"/>
    </location>
</feature>
<dbReference type="PROSITE" id="PS50262">
    <property type="entry name" value="G_PROTEIN_RECEP_F1_2"/>
    <property type="match status" value="1"/>
</dbReference>
<evidence type="ECO:0000259" key="7">
    <source>
        <dbReference type="PROSITE" id="PS50262"/>
    </source>
</evidence>
<feature type="domain" description="G-protein coupled receptors family 1 profile" evidence="7">
    <location>
        <begin position="21"/>
        <end position="196"/>
    </location>
</feature>
<keyword evidence="4 6" id="KW-0472">Membrane</keyword>
<feature type="region of interest" description="Disordered" evidence="5">
    <location>
        <begin position="262"/>
        <end position="295"/>
    </location>
</feature>
<dbReference type="GO" id="GO:0016020">
    <property type="term" value="C:membrane"/>
    <property type="evidence" value="ECO:0007669"/>
    <property type="project" value="UniProtKB-SubCell"/>
</dbReference>
<evidence type="ECO:0000256" key="3">
    <source>
        <dbReference type="ARBA" id="ARBA00022989"/>
    </source>
</evidence>
<keyword evidence="9" id="KW-1185">Reference proteome</keyword>
<gene>
    <name evidence="8" type="ORF">WR25_05422</name>
</gene>
<comment type="caution">
    <text evidence="8">The sequence shown here is derived from an EMBL/GenBank/DDBJ whole genome shotgun (WGS) entry which is preliminary data.</text>
</comment>
<protein>
    <recommendedName>
        <fullName evidence="7">G-protein coupled receptors family 1 profile domain-containing protein</fullName>
    </recommendedName>
</protein>
<feature type="transmembrane region" description="Helical" evidence="6">
    <location>
        <begin position="51"/>
        <end position="72"/>
    </location>
</feature>
<feature type="transmembrane region" description="Helical" evidence="6">
    <location>
        <begin position="120"/>
        <end position="140"/>
    </location>
</feature>
<evidence type="ECO:0000256" key="1">
    <source>
        <dbReference type="ARBA" id="ARBA00004370"/>
    </source>
</evidence>
<feature type="transmembrane region" description="Helical" evidence="6">
    <location>
        <begin position="195"/>
        <end position="213"/>
    </location>
</feature>
<proteinExistence type="predicted"/>
<feature type="transmembrane region" description="Helical" evidence="6">
    <location>
        <begin position="6"/>
        <end position="30"/>
    </location>
</feature>
<dbReference type="Pfam" id="PF10328">
    <property type="entry name" value="7TM_GPCR_Srx"/>
    <property type="match status" value="2"/>
</dbReference>
<organism evidence="8 9">
    <name type="scientific">Diploscapter pachys</name>
    <dbReference type="NCBI Taxonomy" id="2018661"/>
    <lineage>
        <taxon>Eukaryota</taxon>
        <taxon>Metazoa</taxon>
        <taxon>Ecdysozoa</taxon>
        <taxon>Nematoda</taxon>
        <taxon>Chromadorea</taxon>
        <taxon>Rhabditida</taxon>
        <taxon>Rhabditina</taxon>
        <taxon>Rhabditomorpha</taxon>
        <taxon>Rhabditoidea</taxon>
        <taxon>Rhabditidae</taxon>
        <taxon>Diploscapter</taxon>
    </lineage>
</organism>
<keyword evidence="3 6" id="KW-1133">Transmembrane helix</keyword>
<dbReference type="InterPro" id="IPR019430">
    <property type="entry name" value="7TM_GPCR_serpentine_rcpt_Srx"/>
</dbReference>
<dbReference type="InterPro" id="IPR017452">
    <property type="entry name" value="GPCR_Rhodpsn_7TM"/>
</dbReference>
<sequence length="295" mass="34206">MLDHQLAATIIFLIAGCGMVFNWFITIFIRRLKSLQNPFGRLTGSQAIGEAVHQTIFALYFSPMVFFDIPWMKENSKHAGTVLLICYDICIYSHFFISLNRMCAIFVPLKYNEIFSHQNTTIIIFFTWTVSIISGLYYYVYNDCNFYYIDDFHHFTFTVNDTCTFIAWYCDFIKYITFVITIVVIDLTTVLKVHLLNLSAFIFALELVTYFLLKPMFQAYLMKFCMTTVAWNLVHSTDGFITIFFNKEFRTVIPCLKTSDSIAPSGNRDQKDTGITPTTEQPPYNSGKPESENSR</sequence>
<dbReference type="Gene3D" id="1.20.1070.10">
    <property type="entry name" value="Rhodopsin 7-helix transmembrane proteins"/>
    <property type="match status" value="1"/>
</dbReference>
<comment type="subcellular location">
    <subcellularLocation>
        <location evidence="1">Membrane</location>
    </subcellularLocation>
</comment>
<reference evidence="8 9" key="1">
    <citation type="journal article" date="2017" name="Curr. Biol.">
        <title>Genome architecture and evolution of a unichromosomal asexual nematode.</title>
        <authorList>
            <person name="Fradin H."/>
            <person name="Zegar C."/>
            <person name="Gutwein M."/>
            <person name="Lucas J."/>
            <person name="Kovtun M."/>
            <person name="Corcoran D."/>
            <person name="Baugh L.R."/>
            <person name="Kiontke K."/>
            <person name="Gunsalus K."/>
            <person name="Fitch D.H."/>
            <person name="Piano F."/>
        </authorList>
    </citation>
    <scope>NUCLEOTIDE SEQUENCE [LARGE SCALE GENOMIC DNA]</scope>
    <source>
        <strain evidence="8">PF1309</strain>
    </source>
</reference>
<dbReference type="SUPFAM" id="SSF81321">
    <property type="entry name" value="Family A G protein-coupled receptor-like"/>
    <property type="match status" value="1"/>
</dbReference>
<feature type="transmembrane region" description="Helical" evidence="6">
    <location>
        <begin position="78"/>
        <end position="99"/>
    </location>
</feature>
<dbReference type="CDD" id="cd00637">
    <property type="entry name" value="7tm_classA_rhodopsin-like"/>
    <property type="match status" value="1"/>
</dbReference>
<accession>A0A2A2LL18</accession>
<evidence type="ECO:0000256" key="2">
    <source>
        <dbReference type="ARBA" id="ARBA00022692"/>
    </source>
</evidence>
<keyword evidence="2 6" id="KW-0812">Transmembrane</keyword>
<dbReference type="PANTHER" id="PTHR23017:SF44">
    <property type="entry name" value="G-PROTEIN COUPLED RECEPTORS FAMILY 1 PROFILE DOMAIN-CONTAINING PROTEIN"/>
    <property type="match status" value="1"/>
</dbReference>
<dbReference type="EMBL" id="LIAE01006635">
    <property type="protein sequence ID" value="PAV86768.1"/>
    <property type="molecule type" value="Genomic_DNA"/>
</dbReference>
<evidence type="ECO:0000256" key="4">
    <source>
        <dbReference type="ARBA" id="ARBA00023136"/>
    </source>
</evidence>
<dbReference type="Proteomes" id="UP000218231">
    <property type="component" value="Unassembled WGS sequence"/>
</dbReference>
<name>A0A2A2LL18_9BILA</name>
<dbReference type="PANTHER" id="PTHR23017">
    <property type="entry name" value="SERPENTINE RECEPTOR, CLASS X"/>
    <property type="match status" value="1"/>
</dbReference>